<sequence>MPKAWKVRICLKSYDVNFGVNPSTSVITSYRAVISTVRPSSRDIESGTAGRRRRRTKLRPPGLMSRPGFFGERCRPRRRPPARRSRPHAGPPRLIAGATPLTRSALHHYENYTASRTRERSFIILFGEFSVLRGRHKKAVSGMRRESELGRRTRILRAGALRRRRSARRSMFDSDHARMNQRRFTFRQIIPQAPCPGEHSGERSFPDNVIALVTAVVSSSQPAPGQFGGSQP</sequence>
<comment type="caution">
    <text evidence="2">The sequence shown here is derived from an EMBL/GenBank/DDBJ whole genome shotgun (WGS) entry which is preliminary data.</text>
</comment>
<proteinExistence type="predicted"/>
<gene>
    <name evidence="2" type="ORF">EVAR_63834_1</name>
</gene>
<dbReference type="Proteomes" id="UP000299102">
    <property type="component" value="Unassembled WGS sequence"/>
</dbReference>
<evidence type="ECO:0000256" key="1">
    <source>
        <dbReference type="SAM" id="MobiDB-lite"/>
    </source>
</evidence>
<dbReference type="EMBL" id="BGZK01001673">
    <property type="protein sequence ID" value="GBP84343.1"/>
    <property type="molecule type" value="Genomic_DNA"/>
</dbReference>
<organism evidence="2 3">
    <name type="scientific">Eumeta variegata</name>
    <name type="common">Bagworm moth</name>
    <name type="synonym">Eumeta japonica</name>
    <dbReference type="NCBI Taxonomy" id="151549"/>
    <lineage>
        <taxon>Eukaryota</taxon>
        <taxon>Metazoa</taxon>
        <taxon>Ecdysozoa</taxon>
        <taxon>Arthropoda</taxon>
        <taxon>Hexapoda</taxon>
        <taxon>Insecta</taxon>
        <taxon>Pterygota</taxon>
        <taxon>Neoptera</taxon>
        <taxon>Endopterygota</taxon>
        <taxon>Lepidoptera</taxon>
        <taxon>Glossata</taxon>
        <taxon>Ditrysia</taxon>
        <taxon>Tineoidea</taxon>
        <taxon>Psychidae</taxon>
        <taxon>Oiketicinae</taxon>
        <taxon>Eumeta</taxon>
    </lineage>
</organism>
<evidence type="ECO:0000313" key="2">
    <source>
        <dbReference type="EMBL" id="GBP84343.1"/>
    </source>
</evidence>
<name>A0A4C1ZAZ4_EUMVA</name>
<feature type="region of interest" description="Disordered" evidence="1">
    <location>
        <begin position="40"/>
        <end position="96"/>
    </location>
</feature>
<protein>
    <submittedName>
        <fullName evidence="2">Uncharacterized protein</fullName>
    </submittedName>
</protein>
<evidence type="ECO:0000313" key="3">
    <source>
        <dbReference type="Proteomes" id="UP000299102"/>
    </source>
</evidence>
<reference evidence="2 3" key="1">
    <citation type="journal article" date="2019" name="Commun. Biol.">
        <title>The bagworm genome reveals a unique fibroin gene that provides high tensile strength.</title>
        <authorList>
            <person name="Kono N."/>
            <person name="Nakamura H."/>
            <person name="Ohtoshi R."/>
            <person name="Tomita M."/>
            <person name="Numata K."/>
            <person name="Arakawa K."/>
        </authorList>
    </citation>
    <scope>NUCLEOTIDE SEQUENCE [LARGE SCALE GENOMIC DNA]</scope>
</reference>
<dbReference type="AlphaFoldDB" id="A0A4C1ZAZ4"/>
<keyword evidence="3" id="KW-1185">Reference proteome</keyword>
<accession>A0A4C1ZAZ4</accession>
<feature type="compositionally biased region" description="Basic residues" evidence="1">
    <location>
        <begin position="75"/>
        <end position="87"/>
    </location>
</feature>